<reference evidence="1" key="1">
    <citation type="submission" date="2022-08" db="EMBL/GenBank/DDBJ databases">
        <authorList>
            <person name="Kim S.-J."/>
        </authorList>
    </citation>
    <scope>NUCLEOTIDE SEQUENCE</scope>
    <source>
        <strain evidence="1">KJ</strain>
    </source>
</reference>
<proteinExistence type="predicted"/>
<comment type="caution">
    <text evidence="1">The sequence shown here is derived from an EMBL/GenBank/DDBJ whole genome shotgun (WGS) entry which is preliminary data.</text>
</comment>
<dbReference type="InterPro" id="IPR004220">
    <property type="entry name" value="5-COMe_2-OHmuconate_Isoase"/>
</dbReference>
<dbReference type="GO" id="GO:0008704">
    <property type="term" value="F:5-carboxymethyl-2-hydroxymuconate delta-isomerase activity"/>
    <property type="evidence" value="ECO:0007669"/>
    <property type="project" value="InterPro"/>
</dbReference>
<dbReference type="PANTHER" id="PTHR37950">
    <property type="entry name" value="4-HYDROXYPHENYLACETATE CATABOLISM PROTEIN"/>
    <property type="match status" value="1"/>
</dbReference>
<dbReference type="InterPro" id="IPR014347">
    <property type="entry name" value="Tautomerase/MIF_sf"/>
</dbReference>
<evidence type="ECO:0000313" key="1">
    <source>
        <dbReference type="EMBL" id="MDT8837451.1"/>
    </source>
</evidence>
<dbReference type="RefSeq" id="WP_028200062.1">
    <property type="nucleotide sequence ID" value="NZ_CADFGE010000016.1"/>
</dbReference>
<dbReference type="Proteomes" id="UP001246473">
    <property type="component" value="Unassembled WGS sequence"/>
</dbReference>
<organism evidence="1 2">
    <name type="scientific">Paraburkholderia fungorum</name>
    <dbReference type="NCBI Taxonomy" id="134537"/>
    <lineage>
        <taxon>Bacteria</taxon>
        <taxon>Pseudomonadati</taxon>
        <taxon>Pseudomonadota</taxon>
        <taxon>Betaproteobacteria</taxon>
        <taxon>Burkholderiales</taxon>
        <taxon>Burkholderiaceae</taxon>
        <taxon>Paraburkholderia</taxon>
    </lineage>
</organism>
<sequence length="135" mass="14849">MPHLTLEYSANLADEDSIGRLCRSLAQCLDAQRENEQRVYPLGGIRVRALRCAQYSIADGRADAAFLHADLKIGAGRSDAAKKATGDALFEVIKQHFATEFEKHGLALSLEINEFSESGTWKHNNLHARLKAAQG</sequence>
<evidence type="ECO:0000313" key="2">
    <source>
        <dbReference type="Proteomes" id="UP001246473"/>
    </source>
</evidence>
<name>A0AAJ3XPM3_9BURK</name>
<accession>A0AAJ3XPM3</accession>
<dbReference type="EMBL" id="JANSLM010000002">
    <property type="protein sequence ID" value="MDT8837451.1"/>
    <property type="molecule type" value="Genomic_DNA"/>
</dbReference>
<dbReference type="PANTHER" id="PTHR37950:SF1">
    <property type="entry name" value="4-HYDROXYPHENYLACETATE CATABOLISM PROTEIN"/>
    <property type="match status" value="1"/>
</dbReference>
<dbReference type="Gene3D" id="3.30.429.10">
    <property type="entry name" value="Macrophage Migration Inhibitory Factor"/>
    <property type="match status" value="1"/>
</dbReference>
<dbReference type="AlphaFoldDB" id="A0AAJ3XPM3"/>
<protein>
    <submittedName>
        <fullName evidence="1">5-carboxymethyl-2-hydroxymuconate Delta-isomerase</fullName>
    </submittedName>
</protein>
<dbReference type="CDD" id="cd00580">
    <property type="entry name" value="CHMI"/>
    <property type="match status" value="1"/>
</dbReference>
<gene>
    <name evidence="1" type="ORF">ParKJ_08495</name>
</gene>
<dbReference type="SUPFAM" id="SSF55331">
    <property type="entry name" value="Tautomerase/MIF"/>
    <property type="match status" value="1"/>
</dbReference>
<dbReference type="Pfam" id="PF02962">
    <property type="entry name" value="CHMI"/>
    <property type="match status" value="1"/>
</dbReference>